<keyword evidence="2" id="KW-1185">Reference proteome</keyword>
<proteinExistence type="predicted"/>
<gene>
    <name evidence="1" type="ORF">CDAR_553371</name>
</gene>
<evidence type="ECO:0000313" key="2">
    <source>
        <dbReference type="Proteomes" id="UP001054837"/>
    </source>
</evidence>
<organism evidence="1 2">
    <name type="scientific">Caerostris darwini</name>
    <dbReference type="NCBI Taxonomy" id="1538125"/>
    <lineage>
        <taxon>Eukaryota</taxon>
        <taxon>Metazoa</taxon>
        <taxon>Ecdysozoa</taxon>
        <taxon>Arthropoda</taxon>
        <taxon>Chelicerata</taxon>
        <taxon>Arachnida</taxon>
        <taxon>Araneae</taxon>
        <taxon>Araneomorphae</taxon>
        <taxon>Entelegynae</taxon>
        <taxon>Araneoidea</taxon>
        <taxon>Araneidae</taxon>
        <taxon>Caerostris</taxon>
    </lineage>
</organism>
<sequence>MNFGRQNLIRSHWMQHFPANASGSGADIPLASHVTILLRSHHGGKSTGGDSVASICVGPRLAMRLPTRHLGWARKDFTVGRNDLVTGIGNEFRLKDLIDTEMVGVNLEN</sequence>
<dbReference type="EMBL" id="BPLQ01003480">
    <property type="protein sequence ID" value="GIY00768.1"/>
    <property type="molecule type" value="Genomic_DNA"/>
</dbReference>
<accession>A0AAV4Q043</accession>
<comment type="caution">
    <text evidence="1">The sequence shown here is derived from an EMBL/GenBank/DDBJ whole genome shotgun (WGS) entry which is preliminary data.</text>
</comment>
<dbReference type="AlphaFoldDB" id="A0AAV4Q043"/>
<dbReference type="Proteomes" id="UP001054837">
    <property type="component" value="Unassembled WGS sequence"/>
</dbReference>
<protein>
    <submittedName>
        <fullName evidence="1">Uncharacterized protein</fullName>
    </submittedName>
</protein>
<name>A0AAV4Q043_9ARAC</name>
<evidence type="ECO:0000313" key="1">
    <source>
        <dbReference type="EMBL" id="GIY00768.1"/>
    </source>
</evidence>
<reference evidence="1 2" key="1">
    <citation type="submission" date="2021-06" db="EMBL/GenBank/DDBJ databases">
        <title>Caerostris darwini draft genome.</title>
        <authorList>
            <person name="Kono N."/>
            <person name="Arakawa K."/>
        </authorList>
    </citation>
    <scope>NUCLEOTIDE SEQUENCE [LARGE SCALE GENOMIC DNA]</scope>
</reference>